<dbReference type="PIRSF" id="PIRSF000303">
    <property type="entry name" value="Glutathion_perox"/>
    <property type="match status" value="1"/>
</dbReference>
<dbReference type="KEGG" id="ttq:NIES37_31850"/>
<evidence type="ECO:0000256" key="5">
    <source>
        <dbReference type="RuleBase" id="RU000499"/>
    </source>
</evidence>
<gene>
    <name evidence="6" type="ORF">NIES37_31850</name>
</gene>
<evidence type="ECO:0000256" key="4">
    <source>
        <dbReference type="PIRSR" id="PIRSR000303-1"/>
    </source>
</evidence>
<dbReference type="EMBL" id="AP018248">
    <property type="protein sequence ID" value="BAY99206.1"/>
    <property type="molecule type" value="Genomic_DNA"/>
</dbReference>
<evidence type="ECO:0000256" key="3">
    <source>
        <dbReference type="ARBA" id="ARBA00023002"/>
    </source>
</evidence>
<dbReference type="FunFam" id="3.40.30.10:FF:000010">
    <property type="entry name" value="Glutathione peroxidase"/>
    <property type="match status" value="1"/>
</dbReference>
<dbReference type="AlphaFoldDB" id="A0A1Z4N0D8"/>
<dbReference type="GO" id="GO:0034599">
    <property type="term" value="P:cellular response to oxidative stress"/>
    <property type="evidence" value="ECO:0007669"/>
    <property type="project" value="TreeGrafter"/>
</dbReference>
<dbReference type="RefSeq" id="WP_096577169.1">
    <property type="nucleotide sequence ID" value="NZ_CAWNJS010000001.1"/>
</dbReference>
<dbReference type="InterPro" id="IPR029759">
    <property type="entry name" value="GPX_AS"/>
</dbReference>
<dbReference type="Gene3D" id="3.40.30.10">
    <property type="entry name" value="Glutaredoxin"/>
    <property type="match status" value="1"/>
</dbReference>
<dbReference type="PROSITE" id="PS00460">
    <property type="entry name" value="GLUTATHIONE_PEROXID_1"/>
    <property type="match status" value="1"/>
</dbReference>
<dbReference type="PROSITE" id="PS51355">
    <property type="entry name" value="GLUTATHIONE_PEROXID_3"/>
    <property type="match status" value="1"/>
</dbReference>
<name>A0A1Z4N0D8_9CYAN</name>
<dbReference type="PANTHER" id="PTHR11592:SF78">
    <property type="entry name" value="GLUTATHIONE PEROXIDASE"/>
    <property type="match status" value="1"/>
</dbReference>
<dbReference type="InterPro" id="IPR036249">
    <property type="entry name" value="Thioredoxin-like_sf"/>
</dbReference>
<dbReference type="PANTHER" id="PTHR11592">
    <property type="entry name" value="GLUTATHIONE PEROXIDASE"/>
    <property type="match status" value="1"/>
</dbReference>
<reference evidence="6 7" key="1">
    <citation type="submission" date="2017-06" db="EMBL/GenBank/DDBJ databases">
        <title>Genome sequencing of cyanobaciteial culture collection at National Institute for Environmental Studies (NIES).</title>
        <authorList>
            <person name="Hirose Y."/>
            <person name="Shimura Y."/>
            <person name="Fujisawa T."/>
            <person name="Nakamura Y."/>
            <person name="Kawachi M."/>
        </authorList>
    </citation>
    <scope>NUCLEOTIDE SEQUENCE [LARGE SCALE GENOMIC DNA]</scope>
    <source>
        <strain evidence="6 7">NIES-37</strain>
    </source>
</reference>
<dbReference type="InterPro" id="IPR000889">
    <property type="entry name" value="Glutathione_peroxidase"/>
</dbReference>
<protein>
    <recommendedName>
        <fullName evidence="5">Glutathione peroxidase</fullName>
    </recommendedName>
</protein>
<accession>A0A1Z4N0D8</accession>
<dbReference type="Proteomes" id="UP000218785">
    <property type="component" value="Chromosome"/>
</dbReference>
<dbReference type="SUPFAM" id="SSF52833">
    <property type="entry name" value="Thioredoxin-like"/>
    <property type="match status" value="1"/>
</dbReference>
<dbReference type="GO" id="GO:0004601">
    <property type="term" value="F:peroxidase activity"/>
    <property type="evidence" value="ECO:0007669"/>
    <property type="project" value="UniProtKB-KW"/>
</dbReference>
<evidence type="ECO:0000313" key="6">
    <source>
        <dbReference type="EMBL" id="BAY99206.1"/>
    </source>
</evidence>
<evidence type="ECO:0000256" key="2">
    <source>
        <dbReference type="ARBA" id="ARBA00022559"/>
    </source>
</evidence>
<feature type="active site" evidence="4">
    <location>
        <position position="37"/>
    </location>
</feature>
<dbReference type="CDD" id="cd00340">
    <property type="entry name" value="GSH_Peroxidase"/>
    <property type="match status" value="1"/>
</dbReference>
<dbReference type="Pfam" id="PF00255">
    <property type="entry name" value="GSHPx"/>
    <property type="match status" value="1"/>
</dbReference>
<proteinExistence type="inferred from homology"/>
<organism evidence="6 7">
    <name type="scientific">Tolypothrix tenuis PCC 7101</name>
    <dbReference type="NCBI Taxonomy" id="231146"/>
    <lineage>
        <taxon>Bacteria</taxon>
        <taxon>Bacillati</taxon>
        <taxon>Cyanobacteriota</taxon>
        <taxon>Cyanophyceae</taxon>
        <taxon>Nostocales</taxon>
        <taxon>Tolypothrichaceae</taxon>
        <taxon>Tolypothrix</taxon>
    </lineage>
</organism>
<keyword evidence="2 5" id="KW-0575">Peroxidase</keyword>
<dbReference type="PRINTS" id="PR01011">
    <property type="entry name" value="GLUTPROXDASE"/>
</dbReference>
<evidence type="ECO:0000313" key="7">
    <source>
        <dbReference type="Proteomes" id="UP000218785"/>
    </source>
</evidence>
<evidence type="ECO:0000256" key="1">
    <source>
        <dbReference type="ARBA" id="ARBA00006926"/>
    </source>
</evidence>
<keyword evidence="7" id="KW-1185">Reference proteome</keyword>
<sequence length="161" mass="18035">MSTNISDITVKTINGEDKLLSEYAGKVLLIVNVASYCGYTSQYEGLERLNREYRDAGLRILAFPSNDFGAQEPGSNEEIVQFCTSKYGVSFELFDKVHAKDSQQHPLYTRLTNAVEPTGPVAWNFEKFLVNKQGEVVARFKSSVKPYSPELIATIENELAK</sequence>
<keyword evidence="3 5" id="KW-0560">Oxidoreductase</keyword>
<comment type="similarity">
    <text evidence="1 5">Belongs to the glutathione peroxidase family.</text>
</comment>